<comment type="caution">
    <text evidence="5">The sequence shown here is derived from an EMBL/GenBank/DDBJ whole genome shotgun (WGS) entry which is preliminary data.</text>
</comment>
<evidence type="ECO:0000256" key="2">
    <source>
        <dbReference type="ARBA" id="ARBA00022676"/>
    </source>
</evidence>
<dbReference type="SUPFAM" id="SSF53756">
    <property type="entry name" value="UDP-Glycosyltransferase/glycogen phosphorylase"/>
    <property type="match status" value="1"/>
</dbReference>
<evidence type="ECO:0000259" key="4">
    <source>
        <dbReference type="Pfam" id="PF13579"/>
    </source>
</evidence>
<evidence type="ECO:0000256" key="1">
    <source>
        <dbReference type="ARBA" id="ARBA00021292"/>
    </source>
</evidence>
<reference evidence="5 6" key="1">
    <citation type="submission" date="2023-03" db="EMBL/GenBank/DDBJ databases">
        <title>YIM 133296 draft genome.</title>
        <authorList>
            <person name="Xiong L."/>
        </authorList>
    </citation>
    <scope>NUCLEOTIDE SEQUENCE [LARGE SCALE GENOMIC DNA]</scope>
    <source>
        <strain evidence="5 6">YIM 133296</strain>
    </source>
</reference>
<feature type="domain" description="Glycosyltransferase subfamily 4-like N-terminal" evidence="4">
    <location>
        <begin position="39"/>
        <end position="201"/>
    </location>
</feature>
<proteinExistence type="predicted"/>
<keyword evidence="2 5" id="KW-0328">Glycosyltransferase</keyword>
<dbReference type="Gene3D" id="3.40.50.2000">
    <property type="entry name" value="Glycogen Phosphorylase B"/>
    <property type="match status" value="2"/>
</dbReference>
<keyword evidence="6" id="KW-1185">Reference proteome</keyword>
<evidence type="ECO:0000313" key="6">
    <source>
        <dbReference type="Proteomes" id="UP001528912"/>
    </source>
</evidence>
<organism evidence="5 6">
    <name type="scientific">Luteipulveratus flavus</name>
    <dbReference type="NCBI Taxonomy" id="3031728"/>
    <lineage>
        <taxon>Bacteria</taxon>
        <taxon>Bacillati</taxon>
        <taxon>Actinomycetota</taxon>
        <taxon>Actinomycetes</taxon>
        <taxon>Micrococcales</taxon>
        <taxon>Dermacoccaceae</taxon>
        <taxon>Luteipulveratus</taxon>
    </lineage>
</organism>
<sequence>MQGTLRSPGPITLVAVILGPATDPVRVAQLANFIGPVSGGMKIVVDRLGAAYHRAGIERLLIIPGAEDAREETAAGTVVQIRAPRVRGDYRLIVQPWRVIEVLEEFAPTSLEISDKSTLLPIARWARRAGVPTVLFSHERMGAMLALRTGRPSSVAAPISLLNRILLRQFDTVVVTSEYAAAEFERVPGPRTAGLVRVPLGVDLKTFAPRERAPYAGPLRLVHAGRLSREKSPHLAVATAVELHRRGVPVRLDVLGGGPHRDELEALAGDAPVVFHGHISDRAEVAERLATADISLSVCPCETFGLAVLEALACGTPVVTADTGGARELIDGTCGSWAAPDPSSLADAVERLASRSVGATRTSARARAEQFTWKRTERTMVDLHREITEPAVVPA</sequence>
<evidence type="ECO:0000313" key="5">
    <source>
        <dbReference type="EMBL" id="MDF8265585.1"/>
    </source>
</evidence>
<gene>
    <name evidence="5" type="ORF">P4R38_15145</name>
</gene>
<keyword evidence="3 5" id="KW-0808">Transferase</keyword>
<dbReference type="InterPro" id="IPR028098">
    <property type="entry name" value="Glyco_trans_4-like_N"/>
</dbReference>
<dbReference type="PANTHER" id="PTHR45947">
    <property type="entry name" value="SULFOQUINOVOSYL TRANSFERASE SQD2"/>
    <property type="match status" value="1"/>
</dbReference>
<dbReference type="RefSeq" id="WP_277192898.1">
    <property type="nucleotide sequence ID" value="NZ_JAROAV010000037.1"/>
</dbReference>
<dbReference type="InterPro" id="IPR050194">
    <property type="entry name" value="Glycosyltransferase_grp1"/>
</dbReference>
<dbReference type="Pfam" id="PF13579">
    <property type="entry name" value="Glyco_trans_4_4"/>
    <property type="match status" value="1"/>
</dbReference>
<dbReference type="PANTHER" id="PTHR45947:SF3">
    <property type="entry name" value="SULFOQUINOVOSYL TRANSFERASE SQD2"/>
    <property type="match status" value="1"/>
</dbReference>
<dbReference type="GO" id="GO:0016757">
    <property type="term" value="F:glycosyltransferase activity"/>
    <property type="evidence" value="ECO:0007669"/>
    <property type="project" value="UniProtKB-KW"/>
</dbReference>
<protein>
    <recommendedName>
        <fullName evidence="1">D-inositol 3-phosphate glycosyltransferase</fullName>
    </recommendedName>
</protein>
<name>A0ABT6C9V8_9MICO</name>
<evidence type="ECO:0000256" key="3">
    <source>
        <dbReference type="ARBA" id="ARBA00022679"/>
    </source>
</evidence>
<accession>A0ABT6C9V8</accession>
<dbReference type="EMBL" id="JAROAV010000037">
    <property type="protein sequence ID" value="MDF8265585.1"/>
    <property type="molecule type" value="Genomic_DNA"/>
</dbReference>
<dbReference type="Pfam" id="PF13692">
    <property type="entry name" value="Glyco_trans_1_4"/>
    <property type="match status" value="1"/>
</dbReference>
<dbReference type="Proteomes" id="UP001528912">
    <property type="component" value="Unassembled WGS sequence"/>
</dbReference>